<dbReference type="RefSeq" id="XP_008794246.2">
    <property type="nucleotide sequence ID" value="XM_008796024.4"/>
</dbReference>
<sequence length="680" mass="75613">MDKGVDQKRVVSGGCLFRRLIRKQAAEDASLNADKAWSSSKGRILETSQEEMVLTKAIDEDTSVSPEKYVRDTSALLSLQPWIFKKVMIEKNGEMGDISGCAANGSANALQPQLSPRSIGLGYKHCRNRSSLKSRRSQRYRLIPLTSTEDCLIPQLYQEHLEVEEYIFTSMSSSPASSKRPFFVTDGDRVISKSGYDSSSIQPGNGLLKNAEEVCCGILSEDGPRKDNHGGISLGMGRTVVGVPPLLESRRQKRKSWKMRLEKLGAAHLQKSHRLSHSQGSFDGVLFCLGISIGIAFAILSNKTEIEKLNSILEHTKDLVQDLQEELDMKDSLTVKELSNEGCQNQEVNCYSEIEESVGSFQNQYPAFHLAPQERDGHDCPHFPVAAGNSESLSKIEAELEAELEILEQNMKASSLERRKSDLSELDPDLIGDVVHGELGADIPDSTSQNGQAHATSSSISTPQAHTDLPVSPKELSLRLHEVIQFRLEERIKELERALQQSQRQLQIMETGVCSRRTMSDSDVGSPSDLESPTLIELDGALVHPLCLNLSGDALGAYEEAYEEFMCIAEEDDNLPSSTARVEQIDQNRLCPPDQSLICGHEREEAKKLSEFINYFEKERAQEKILKRRGSNHAVGSDGEDRDDIFDQEEEILIQQIVEKKRQGSSGLINAQRMLILLDD</sequence>
<evidence type="ECO:0000256" key="2">
    <source>
        <dbReference type="SAM" id="MobiDB-lite"/>
    </source>
</evidence>
<dbReference type="InterPro" id="IPR040348">
    <property type="entry name" value="POLAR-like"/>
</dbReference>
<gene>
    <name evidence="4" type="primary">LOC103710346</name>
</gene>
<feature type="coiled-coil region" evidence="1">
    <location>
        <begin position="485"/>
        <end position="512"/>
    </location>
</feature>
<evidence type="ECO:0000256" key="1">
    <source>
        <dbReference type="SAM" id="Coils"/>
    </source>
</evidence>
<proteinExistence type="predicted"/>
<accession>A0A8B7C961</accession>
<organism evidence="3 4">
    <name type="scientific">Phoenix dactylifera</name>
    <name type="common">Date palm</name>
    <dbReference type="NCBI Taxonomy" id="42345"/>
    <lineage>
        <taxon>Eukaryota</taxon>
        <taxon>Viridiplantae</taxon>
        <taxon>Streptophyta</taxon>
        <taxon>Embryophyta</taxon>
        <taxon>Tracheophyta</taxon>
        <taxon>Spermatophyta</taxon>
        <taxon>Magnoliopsida</taxon>
        <taxon>Liliopsida</taxon>
        <taxon>Arecaceae</taxon>
        <taxon>Coryphoideae</taxon>
        <taxon>Phoeniceae</taxon>
        <taxon>Phoenix</taxon>
    </lineage>
</organism>
<evidence type="ECO:0000313" key="3">
    <source>
        <dbReference type="Proteomes" id="UP000228380"/>
    </source>
</evidence>
<dbReference type="PANTHER" id="PTHR33476">
    <property type="entry name" value="EMB|CAB62613.1"/>
    <property type="match status" value="1"/>
</dbReference>
<dbReference type="KEGG" id="pda:103710346"/>
<dbReference type="Proteomes" id="UP000228380">
    <property type="component" value="Chromosome 6"/>
</dbReference>
<feature type="coiled-coil region" evidence="1">
    <location>
        <begin position="390"/>
        <end position="417"/>
    </location>
</feature>
<dbReference type="AlphaFoldDB" id="A0A8B7C961"/>
<dbReference type="GO" id="GO:0008356">
    <property type="term" value="P:asymmetric cell division"/>
    <property type="evidence" value="ECO:0007669"/>
    <property type="project" value="InterPro"/>
</dbReference>
<protein>
    <submittedName>
        <fullName evidence="4">Uncharacterized protein LOC103710346</fullName>
    </submittedName>
</protein>
<feature type="compositionally biased region" description="Polar residues" evidence="2">
    <location>
        <begin position="445"/>
        <end position="465"/>
    </location>
</feature>
<name>A0A8B7C961_PHODC</name>
<feature type="region of interest" description="Disordered" evidence="2">
    <location>
        <begin position="436"/>
        <end position="473"/>
    </location>
</feature>
<keyword evidence="3" id="KW-1185">Reference proteome</keyword>
<reference evidence="3" key="1">
    <citation type="journal article" date="2019" name="Nat. Commun.">
        <title>Genome-wide association mapping of date palm fruit traits.</title>
        <authorList>
            <person name="Hazzouri K.M."/>
            <person name="Gros-Balthazard M."/>
            <person name="Flowers J.M."/>
            <person name="Copetti D."/>
            <person name="Lemansour A."/>
            <person name="Lebrun M."/>
            <person name="Masmoudi K."/>
            <person name="Ferrand S."/>
            <person name="Dhar M.I."/>
            <person name="Fresquez Z.A."/>
            <person name="Rosas U."/>
            <person name="Zhang J."/>
            <person name="Talag J."/>
            <person name="Lee S."/>
            <person name="Kudrna D."/>
            <person name="Powell R.F."/>
            <person name="Leitch I.J."/>
            <person name="Krueger R.R."/>
            <person name="Wing R.A."/>
            <person name="Amiri K.M.A."/>
            <person name="Purugganan M.D."/>
        </authorList>
    </citation>
    <scope>NUCLEOTIDE SEQUENCE [LARGE SCALE GENOMIC DNA]</scope>
    <source>
        <strain evidence="3">cv. Khalas</strain>
    </source>
</reference>
<reference evidence="4" key="2">
    <citation type="submission" date="2025-08" db="UniProtKB">
        <authorList>
            <consortium name="RefSeq"/>
        </authorList>
    </citation>
    <scope>IDENTIFICATION</scope>
    <source>
        <tissue evidence="4">Young leaves</tissue>
    </source>
</reference>
<dbReference type="PANTHER" id="PTHR33476:SF7">
    <property type="entry name" value="EMB|CAB62613.1"/>
    <property type="match status" value="1"/>
</dbReference>
<dbReference type="GeneID" id="103710346"/>
<keyword evidence="1" id="KW-0175">Coiled coil</keyword>
<evidence type="ECO:0000313" key="4">
    <source>
        <dbReference type="RefSeq" id="XP_008794246.2"/>
    </source>
</evidence>
<dbReference type="OrthoDB" id="1701885at2759"/>